<keyword evidence="3" id="KW-1185">Reference proteome</keyword>
<reference evidence="3" key="1">
    <citation type="submission" date="2016-10" db="EMBL/GenBank/DDBJ databases">
        <authorList>
            <person name="Varghese N."/>
            <person name="Submissions S."/>
        </authorList>
    </citation>
    <scope>NUCLEOTIDE SEQUENCE [LARGE SCALE GENOMIC DNA]</scope>
    <source>
        <strain evidence="3">CGMCC 1.10789</strain>
    </source>
</reference>
<dbReference type="RefSeq" id="WP_092499853.1">
    <property type="nucleotide sequence ID" value="NZ_FNFV01000003.1"/>
</dbReference>
<evidence type="ECO:0000313" key="3">
    <source>
        <dbReference type="Proteomes" id="UP000199328"/>
    </source>
</evidence>
<proteinExistence type="predicted"/>
<evidence type="ECO:0000256" key="1">
    <source>
        <dbReference type="SAM" id="MobiDB-lite"/>
    </source>
</evidence>
<feature type="compositionally biased region" description="Gly residues" evidence="1">
    <location>
        <begin position="153"/>
        <end position="162"/>
    </location>
</feature>
<sequence>MAWDIRIYPELDLAWVRYHGDVTDADYRAVVAAYPEHPDFRLGQRMLVDLRDMRSLKFRHLLVIALQARIADYAMRSPNEILQVIVAPSSLAMKATSTVLRSWRGLATPVVRRVVGELDEAATILGIDEAKLHRIGREVRLPAPGARGPQPGPSGGAKGSEG</sequence>
<accession>A0A1G9CQR5</accession>
<evidence type="ECO:0000313" key="2">
    <source>
        <dbReference type="EMBL" id="SDK54033.1"/>
    </source>
</evidence>
<organism evidence="2 3">
    <name type="scientific">Meinhardsimonia xiamenensis</name>
    <dbReference type="NCBI Taxonomy" id="990712"/>
    <lineage>
        <taxon>Bacteria</taxon>
        <taxon>Pseudomonadati</taxon>
        <taxon>Pseudomonadota</taxon>
        <taxon>Alphaproteobacteria</taxon>
        <taxon>Rhodobacterales</taxon>
        <taxon>Paracoccaceae</taxon>
        <taxon>Meinhardsimonia</taxon>
    </lineage>
</organism>
<dbReference type="Proteomes" id="UP000199328">
    <property type="component" value="Unassembled WGS sequence"/>
</dbReference>
<dbReference type="EMBL" id="FNFV01000003">
    <property type="protein sequence ID" value="SDK54033.1"/>
    <property type="molecule type" value="Genomic_DNA"/>
</dbReference>
<feature type="region of interest" description="Disordered" evidence="1">
    <location>
        <begin position="139"/>
        <end position="162"/>
    </location>
</feature>
<name>A0A1G9CQR5_9RHOB</name>
<gene>
    <name evidence="2" type="ORF">SAMN05216257_103196</name>
</gene>
<dbReference type="OrthoDB" id="7877306at2"/>
<dbReference type="AlphaFoldDB" id="A0A1G9CQR5"/>
<protein>
    <submittedName>
        <fullName evidence="2">Uncharacterized protein</fullName>
    </submittedName>
</protein>